<feature type="compositionally biased region" description="Acidic residues" evidence="1">
    <location>
        <begin position="147"/>
        <end position="184"/>
    </location>
</feature>
<feature type="domain" description="DUF7025" evidence="3">
    <location>
        <begin position="500"/>
        <end position="619"/>
    </location>
</feature>
<dbReference type="SUPFAM" id="SSF52540">
    <property type="entry name" value="P-loop containing nucleoside triphosphate hydrolases"/>
    <property type="match status" value="1"/>
</dbReference>
<dbReference type="AlphaFoldDB" id="A0A6A5TI13"/>
<protein>
    <submittedName>
        <fullName evidence="5">Uncharacterized protein</fullName>
    </submittedName>
</protein>
<dbReference type="InterPro" id="IPR027417">
    <property type="entry name" value="P-loop_NTPase"/>
</dbReference>
<dbReference type="GO" id="GO:0016887">
    <property type="term" value="F:ATP hydrolysis activity"/>
    <property type="evidence" value="ECO:0007669"/>
    <property type="project" value="InterPro"/>
</dbReference>
<name>A0A6A5TI13_9PLEO</name>
<dbReference type="EMBL" id="ML977010">
    <property type="protein sequence ID" value="KAF1952473.1"/>
    <property type="molecule type" value="Genomic_DNA"/>
</dbReference>
<accession>A0A6A5TI13</accession>
<evidence type="ECO:0000256" key="1">
    <source>
        <dbReference type="SAM" id="MobiDB-lite"/>
    </source>
</evidence>
<dbReference type="OrthoDB" id="10042665at2759"/>
<evidence type="ECO:0000259" key="4">
    <source>
        <dbReference type="Pfam" id="PF23232"/>
    </source>
</evidence>
<organism evidence="5 6">
    <name type="scientific">Byssothecium circinans</name>
    <dbReference type="NCBI Taxonomy" id="147558"/>
    <lineage>
        <taxon>Eukaryota</taxon>
        <taxon>Fungi</taxon>
        <taxon>Dikarya</taxon>
        <taxon>Ascomycota</taxon>
        <taxon>Pezizomycotina</taxon>
        <taxon>Dothideomycetes</taxon>
        <taxon>Pleosporomycetidae</taxon>
        <taxon>Pleosporales</taxon>
        <taxon>Massarineae</taxon>
        <taxon>Massarinaceae</taxon>
        <taxon>Byssothecium</taxon>
    </lineage>
</organism>
<feature type="region of interest" description="Disordered" evidence="1">
    <location>
        <begin position="86"/>
        <end position="191"/>
    </location>
</feature>
<feature type="domain" description="ATPase AAA-type core" evidence="2">
    <location>
        <begin position="832"/>
        <end position="914"/>
    </location>
</feature>
<reference evidence="5" key="1">
    <citation type="journal article" date="2020" name="Stud. Mycol.">
        <title>101 Dothideomycetes genomes: a test case for predicting lifestyles and emergence of pathogens.</title>
        <authorList>
            <person name="Haridas S."/>
            <person name="Albert R."/>
            <person name="Binder M."/>
            <person name="Bloem J."/>
            <person name="Labutti K."/>
            <person name="Salamov A."/>
            <person name="Andreopoulos B."/>
            <person name="Baker S."/>
            <person name="Barry K."/>
            <person name="Bills G."/>
            <person name="Bluhm B."/>
            <person name="Cannon C."/>
            <person name="Castanera R."/>
            <person name="Culley D."/>
            <person name="Daum C."/>
            <person name="Ezra D."/>
            <person name="Gonzalez J."/>
            <person name="Henrissat B."/>
            <person name="Kuo A."/>
            <person name="Liang C."/>
            <person name="Lipzen A."/>
            <person name="Lutzoni F."/>
            <person name="Magnuson J."/>
            <person name="Mondo S."/>
            <person name="Nolan M."/>
            <person name="Ohm R."/>
            <person name="Pangilinan J."/>
            <person name="Park H.-J."/>
            <person name="Ramirez L."/>
            <person name="Alfaro M."/>
            <person name="Sun H."/>
            <person name="Tritt A."/>
            <person name="Yoshinaga Y."/>
            <person name="Zwiers L.-H."/>
            <person name="Turgeon B."/>
            <person name="Goodwin S."/>
            <person name="Spatafora J."/>
            <person name="Crous P."/>
            <person name="Grigoriev I."/>
        </authorList>
    </citation>
    <scope>NUCLEOTIDE SEQUENCE</scope>
    <source>
        <strain evidence="5">CBS 675.92</strain>
    </source>
</reference>
<dbReference type="Pfam" id="PF23232">
    <property type="entry name" value="AAA_lid_13"/>
    <property type="match status" value="1"/>
</dbReference>
<proteinExistence type="predicted"/>
<dbReference type="InterPro" id="IPR056599">
    <property type="entry name" value="AAA_lid_fung"/>
</dbReference>
<feature type="compositionally biased region" description="Acidic residues" evidence="1">
    <location>
        <begin position="126"/>
        <end position="139"/>
    </location>
</feature>
<dbReference type="GO" id="GO:0005524">
    <property type="term" value="F:ATP binding"/>
    <property type="evidence" value="ECO:0007669"/>
    <property type="project" value="InterPro"/>
</dbReference>
<evidence type="ECO:0000313" key="6">
    <source>
        <dbReference type="Proteomes" id="UP000800035"/>
    </source>
</evidence>
<dbReference type="Pfam" id="PF22942">
    <property type="entry name" value="DUF7025"/>
    <property type="match status" value="1"/>
</dbReference>
<feature type="domain" description="AAA+ ATPase lid" evidence="4">
    <location>
        <begin position="919"/>
        <end position="1025"/>
    </location>
</feature>
<gene>
    <name evidence="5" type="ORF">CC80DRAFT_507946</name>
</gene>
<dbReference type="Pfam" id="PF00004">
    <property type="entry name" value="AAA"/>
    <property type="match status" value="1"/>
</dbReference>
<dbReference type="Gene3D" id="3.40.50.300">
    <property type="entry name" value="P-loop containing nucleotide triphosphate hydrolases"/>
    <property type="match status" value="1"/>
</dbReference>
<keyword evidence="6" id="KW-1185">Reference proteome</keyword>
<evidence type="ECO:0000259" key="3">
    <source>
        <dbReference type="Pfam" id="PF22942"/>
    </source>
</evidence>
<dbReference type="InterPro" id="IPR054289">
    <property type="entry name" value="DUF7025"/>
</dbReference>
<dbReference type="PANTHER" id="PTHR46411">
    <property type="entry name" value="FAMILY ATPASE, PUTATIVE-RELATED"/>
    <property type="match status" value="1"/>
</dbReference>
<sequence>MGRFLSKTDNTILGFGSREVIGSYPAAATFETVPREFESPPIASFEDVDNTDIVDTKFITSTETGQTAVVQAAHSSLTNVGMDVNEETQESDGSSNSKKDVDNPCKHPGPSNESEACSPPLGEEHDTPEEESIPQDENDNQGVGTGDEVEQEIECSDDVEEDGGDDNDVEEDEECDNEVEEDAESNSNDSVSVLEHEFDQCENPRDAWGSLSGKERVRVADRRSQQHSKYYKMMEARIDWIEQTLRERLNMESFEEEDNEDESEGAKVQGLTLSINHQFWEDFVAGPDTNPLHVIDLLVDEPAWERDEPLRIPKRPTPSKSHDVEITVKNMKAPTQRKLKSLQQEVESIRGQRLPEMIRVNSAALQIVLGNFFCGPAYLRRHNIMLRPFKPLLHFEAEIRGIKDELVSILLYLRPSSPGIGGIDQVPSEGSGSHSDVEKTYIDRSTWIAALERLNIAPVTGTIDTLISEWPSIERLQRTFDCLFELTDDYIKPIALKLRNREVDKISFVDLWHLFRSGDEVSTKGLRGVDDTTLMRVLRTTGGRRNLQGVGPMSSSSLYPASLRAENSEVLDEINPFIIHTWYIDSNGLHVVPQLHRIVINPYSGERLISELAAYPTSYMVNAEHTRSSCIVRGRKFVALATSPFAAYRNCKGVDLRTKEDINDKVIVDMNEYLSKNLPIGSIILPENINTSETLTCTDACIKGRICNHLFLFYMQDYHVDHVAMVEQTKSNAILRKAVYNHAKEPTMLDLTDDDYATCTHRLCAYQLRTRECIQVHVDSLHDAYEDNRERGFERLVLDSSHKYIIESQVKEHFRKRFIENSAQQDLDLVRQALEVEANLKKHFTLASRWDCVMLLDEADVFLAKRRLEDLLRNSIVSVFLRTLEYYKGLLFLTTNRIGTFDEAFKSRVHISLFYPDFDRETTIKVFGTFIHQTMENVKKKKLENFEIKERKILAFAADHYDNNPHTKWNGRQIRNAFHTAIAMAEFDAQQKTGDKHGKVVLSHKQFATIAKTVEAFDVYMHDTMGVRVKEGR</sequence>
<dbReference type="InterPro" id="IPR003959">
    <property type="entry name" value="ATPase_AAA_core"/>
</dbReference>
<dbReference type="Proteomes" id="UP000800035">
    <property type="component" value="Unassembled WGS sequence"/>
</dbReference>
<dbReference type="PANTHER" id="PTHR46411:SF2">
    <property type="entry name" value="AAA+ ATPASE DOMAIN-CONTAINING PROTEIN"/>
    <property type="match status" value="1"/>
</dbReference>
<evidence type="ECO:0000313" key="5">
    <source>
        <dbReference type="EMBL" id="KAF1952473.1"/>
    </source>
</evidence>
<evidence type="ECO:0000259" key="2">
    <source>
        <dbReference type="Pfam" id="PF00004"/>
    </source>
</evidence>